<dbReference type="Proteomes" id="UP000238523">
    <property type="component" value="Chromosome"/>
</dbReference>
<dbReference type="EMBL" id="CP025012">
    <property type="protein sequence ID" value="AUW41778.1"/>
    <property type="molecule type" value="Genomic_DNA"/>
</dbReference>
<protein>
    <submittedName>
        <fullName evidence="1">Uncharacterized protein</fullName>
    </submittedName>
</protein>
<evidence type="ECO:0000313" key="2">
    <source>
        <dbReference type="Proteomes" id="UP000238523"/>
    </source>
</evidence>
<accession>A0A2K9Z0L0</accession>
<dbReference type="AlphaFoldDB" id="A0A2K9Z0L0"/>
<reference evidence="1 2" key="1">
    <citation type="submission" date="2017-11" db="EMBL/GenBank/DDBJ databases">
        <title>Complete genome of Rhizobium leguminosarum Norway, an ineffective micro-symbiont.</title>
        <authorList>
            <person name="Hoffrichter A."/>
            <person name="Liang J."/>
            <person name="Brachmann A."/>
            <person name="Marin M."/>
        </authorList>
    </citation>
    <scope>NUCLEOTIDE SEQUENCE [LARGE SCALE GENOMIC DNA]</scope>
    <source>
        <strain evidence="1 2">Norway</strain>
    </source>
</reference>
<gene>
    <name evidence="1" type="ORF">CUJ84_Chr001381</name>
</gene>
<name>A0A2K9Z0L0_RHILE</name>
<organism evidence="1 2">
    <name type="scientific">Rhizobium leguminosarum</name>
    <dbReference type="NCBI Taxonomy" id="384"/>
    <lineage>
        <taxon>Bacteria</taxon>
        <taxon>Pseudomonadati</taxon>
        <taxon>Pseudomonadota</taxon>
        <taxon>Alphaproteobacteria</taxon>
        <taxon>Hyphomicrobiales</taxon>
        <taxon>Rhizobiaceae</taxon>
        <taxon>Rhizobium/Agrobacterium group</taxon>
        <taxon>Rhizobium</taxon>
    </lineage>
</organism>
<proteinExistence type="predicted"/>
<sequence length="96" mass="11086">MVHLRLAGHFPTRQPAVKTCLRPNGKQFRPMPQYERGNICKGIAAPQMHSWAGLQNRLSAMPRKRQFEGSFHEQFLTYFQWLNPLNRGTESANSMS</sequence>
<evidence type="ECO:0000313" key="1">
    <source>
        <dbReference type="EMBL" id="AUW41778.1"/>
    </source>
</evidence>